<proteinExistence type="predicted"/>
<protein>
    <submittedName>
        <fullName evidence="1">Uncharacterized protein</fullName>
    </submittedName>
</protein>
<comment type="caution">
    <text evidence="1">The sequence shown here is derived from an EMBL/GenBank/DDBJ whole genome shotgun (WGS) entry which is preliminary data.</text>
</comment>
<organism evidence="1 2">
    <name type="scientific">Spirosoma soli</name>
    <dbReference type="NCBI Taxonomy" id="1770529"/>
    <lineage>
        <taxon>Bacteria</taxon>
        <taxon>Pseudomonadati</taxon>
        <taxon>Bacteroidota</taxon>
        <taxon>Cytophagia</taxon>
        <taxon>Cytophagales</taxon>
        <taxon>Cytophagaceae</taxon>
        <taxon>Spirosoma</taxon>
    </lineage>
</organism>
<sequence>METQNLWPDFAIETTKSPKAILKEQAGYLMAKTNNLLSADVQTGQNNQDSIVHDFYIVAPALNNYRFRVLTIVHEAIYYPLTVFWDKYNVDFTAENQEEFIELLRKIFKDPSTIQVISSLLSQSLAE</sequence>
<evidence type="ECO:0000313" key="1">
    <source>
        <dbReference type="EMBL" id="MFD2571129.1"/>
    </source>
</evidence>
<evidence type="ECO:0000313" key="2">
    <source>
        <dbReference type="Proteomes" id="UP001597469"/>
    </source>
</evidence>
<gene>
    <name evidence="1" type="ORF">ACFSUS_10820</name>
</gene>
<dbReference type="RefSeq" id="WP_381522382.1">
    <property type="nucleotide sequence ID" value="NZ_JBHULN010000005.1"/>
</dbReference>
<dbReference type="Proteomes" id="UP001597469">
    <property type="component" value="Unassembled WGS sequence"/>
</dbReference>
<accession>A0ABW5M3C1</accession>
<dbReference type="EMBL" id="JBHULN010000005">
    <property type="protein sequence ID" value="MFD2571129.1"/>
    <property type="molecule type" value="Genomic_DNA"/>
</dbReference>
<name>A0ABW5M3C1_9BACT</name>
<reference evidence="2" key="1">
    <citation type="journal article" date="2019" name="Int. J. Syst. Evol. Microbiol.">
        <title>The Global Catalogue of Microorganisms (GCM) 10K type strain sequencing project: providing services to taxonomists for standard genome sequencing and annotation.</title>
        <authorList>
            <consortium name="The Broad Institute Genomics Platform"/>
            <consortium name="The Broad Institute Genome Sequencing Center for Infectious Disease"/>
            <person name="Wu L."/>
            <person name="Ma J."/>
        </authorList>
    </citation>
    <scope>NUCLEOTIDE SEQUENCE [LARGE SCALE GENOMIC DNA]</scope>
    <source>
        <strain evidence="2">KCTC 42805</strain>
    </source>
</reference>
<keyword evidence="2" id="KW-1185">Reference proteome</keyword>